<gene>
    <name evidence="7" type="ORF">HXL68_03790</name>
</gene>
<dbReference type="GO" id="GO:0016020">
    <property type="term" value="C:membrane"/>
    <property type="evidence" value="ECO:0007669"/>
    <property type="project" value="UniProtKB-SubCell"/>
</dbReference>
<evidence type="ECO:0000313" key="7">
    <source>
        <dbReference type="EMBL" id="MBF1164145.1"/>
    </source>
</evidence>
<feature type="transmembrane region" description="Helical" evidence="5">
    <location>
        <begin position="192"/>
        <end position="209"/>
    </location>
</feature>
<evidence type="ECO:0000256" key="4">
    <source>
        <dbReference type="ARBA" id="ARBA00023136"/>
    </source>
</evidence>
<evidence type="ECO:0000256" key="2">
    <source>
        <dbReference type="ARBA" id="ARBA00022692"/>
    </source>
</evidence>
<evidence type="ECO:0000256" key="3">
    <source>
        <dbReference type="ARBA" id="ARBA00022989"/>
    </source>
</evidence>
<feature type="transmembrane region" description="Helical" evidence="5">
    <location>
        <begin position="229"/>
        <end position="246"/>
    </location>
</feature>
<keyword evidence="6" id="KW-0732">Signal</keyword>
<keyword evidence="2 5" id="KW-0812">Transmembrane</keyword>
<feature type="signal peptide" evidence="6">
    <location>
        <begin position="1"/>
        <end position="19"/>
    </location>
</feature>
<organism evidence="7 8">
    <name type="scientific">Dechloromonas agitata</name>
    <dbReference type="NCBI Taxonomy" id="73030"/>
    <lineage>
        <taxon>Bacteria</taxon>
        <taxon>Pseudomonadati</taxon>
        <taxon>Pseudomonadota</taxon>
        <taxon>Betaproteobacteria</taxon>
        <taxon>Rhodocyclales</taxon>
        <taxon>Azonexaceae</taxon>
        <taxon>Dechloromonas</taxon>
    </lineage>
</organism>
<evidence type="ECO:0000313" key="8">
    <source>
        <dbReference type="Proteomes" id="UP000718593"/>
    </source>
</evidence>
<name>A0A930FYU7_9RHOO</name>
<keyword evidence="3 5" id="KW-1133">Transmembrane helix</keyword>
<dbReference type="PANTHER" id="PTHR16950:SF16">
    <property type="entry name" value="ZINC TRANSPORTER ZIP13"/>
    <property type="match status" value="1"/>
</dbReference>
<dbReference type="EMBL" id="JABZMI010000042">
    <property type="protein sequence ID" value="MBF1164145.1"/>
    <property type="molecule type" value="Genomic_DNA"/>
</dbReference>
<proteinExistence type="predicted"/>
<dbReference type="Proteomes" id="UP000718593">
    <property type="component" value="Unassembled WGS sequence"/>
</dbReference>
<protein>
    <submittedName>
        <fullName evidence="7">ZIP family metal transporter</fullName>
    </submittedName>
</protein>
<accession>A0A930FYU7</accession>
<feature type="transmembrane region" description="Helical" evidence="5">
    <location>
        <begin position="165"/>
        <end position="186"/>
    </location>
</feature>
<sequence length="247" mass="26330">MSTLAVLGLASLGSIGAMAGAAGIAATPDRWRARLLPLLLAFSAGSMLAAAFLGMLPRAYRSLPPQVAGACVLGGLGLMLAIERFSHWHHCHADDCRERRSRGRLILYGDAFHNFVDGIVIAAAFLTSPEVGLAATLAVIAHEVPQEMGDYAVLVDSGLGRWQALGWNLVSALATLPGALLGYFLLAEAQALIPYALALSAASLLYIAFGDLLPRIHGQIDRRQRQWQYLMLVLGMAAIALIRMHHG</sequence>
<comment type="caution">
    <text evidence="7">The sequence shown here is derived from an EMBL/GenBank/DDBJ whole genome shotgun (WGS) entry which is preliminary data.</text>
</comment>
<feature type="chain" id="PRO_5036767014" evidence="6">
    <location>
        <begin position="20"/>
        <end position="247"/>
    </location>
</feature>
<evidence type="ECO:0000256" key="5">
    <source>
        <dbReference type="SAM" id="Phobius"/>
    </source>
</evidence>
<evidence type="ECO:0000256" key="1">
    <source>
        <dbReference type="ARBA" id="ARBA00004141"/>
    </source>
</evidence>
<dbReference type="AlphaFoldDB" id="A0A930FYU7"/>
<dbReference type="GO" id="GO:0046873">
    <property type="term" value="F:metal ion transmembrane transporter activity"/>
    <property type="evidence" value="ECO:0007669"/>
    <property type="project" value="InterPro"/>
</dbReference>
<reference evidence="7" key="1">
    <citation type="submission" date="2020-04" db="EMBL/GenBank/DDBJ databases">
        <title>Deep metagenomics examines the oral microbiome during advanced dental caries in children, revealing novel taxa and co-occurrences with host molecules.</title>
        <authorList>
            <person name="Baker J.L."/>
            <person name="Morton J.T."/>
            <person name="Dinis M."/>
            <person name="Alvarez R."/>
            <person name="Tran N.C."/>
            <person name="Knight R."/>
            <person name="Edlund A."/>
        </authorList>
    </citation>
    <scope>NUCLEOTIDE SEQUENCE</scope>
    <source>
        <strain evidence="7">JCVI_32_bin.24</strain>
    </source>
</reference>
<dbReference type="PANTHER" id="PTHR16950">
    <property type="entry name" value="ZINC TRANSPORTER SLC39A7 HISTIDINE-RICH MEMBRANE PROTEIN KE4"/>
    <property type="match status" value="1"/>
</dbReference>
<feature type="transmembrane region" description="Helical" evidence="5">
    <location>
        <begin position="35"/>
        <end position="56"/>
    </location>
</feature>
<keyword evidence="4 5" id="KW-0472">Membrane</keyword>
<comment type="subcellular location">
    <subcellularLocation>
        <location evidence="1">Membrane</location>
        <topology evidence="1">Multi-pass membrane protein</topology>
    </subcellularLocation>
</comment>
<dbReference type="Pfam" id="PF02535">
    <property type="entry name" value="Zip"/>
    <property type="match status" value="1"/>
</dbReference>
<evidence type="ECO:0000256" key="6">
    <source>
        <dbReference type="SAM" id="SignalP"/>
    </source>
</evidence>
<dbReference type="InterPro" id="IPR003689">
    <property type="entry name" value="ZIP"/>
</dbReference>